<evidence type="ECO:0000313" key="1">
    <source>
        <dbReference type="EMBL" id="SVE64813.1"/>
    </source>
</evidence>
<dbReference type="Gene3D" id="3.40.50.2000">
    <property type="entry name" value="Glycogen Phosphorylase B"/>
    <property type="match status" value="1"/>
</dbReference>
<accession>A0A383F825</accession>
<proteinExistence type="predicted"/>
<protein>
    <submittedName>
        <fullName evidence="1">Uncharacterized protein</fullName>
    </submittedName>
</protein>
<dbReference type="SUPFAM" id="SSF53756">
    <property type="entry name" value="UDP-Glycosyltransferase/glycogen phosphorylase"/>
    <property type="match status" value="1"/>
</dbReference>
<sequence>SIDDFPKQPEAYMVPDPERVEYFKNALSEHKKTKIGLSWCTIGDRDSERTIPLSQMAKLLTLPDVEFINLQYGDTTVEREKFKEEFHKEIIDFNKYNLTNNFENLTALIESCDLIITISNVTAHIAGAIGKKTWVIVPLSTLWHWFHKRSNSLWYPNVELFRQQQYGQWEDVIDKLYNEVKLKS</sequence>
<feature type="non-terminal residue" evidence="1">
    <location>
        <position position="1"/>
    </location>
</feature>
<organism evidence="1">
    <name type="scientific">marine metagenome</name>
    <dbReference type="NCBI Taxonomy" id="408172"/>
    <lineage>
        <taxon>unclassified sequences</taxon>
        <taxon>metagenomes</taxon>
        <taxon>ecological metagenomes</taxon>
    </lineage>
</organism>
<gene>
    <name evidence="1" type="ORF">METZ01_LOCUS517667</name>
</gene>
<dbReference type="AlphaFoldDB" id="A0A383F825"/>
<reference evidence="1" key="1">
    <citation type="submission" date="2018-05" db="EMBL/GenBank/DDBJ databases">
        <authorList>
            <person name="Lanie J.A."/>
            <person name="Ng W.-L."/>
            <person name="Kazmierczak K.M."/>
            <person name="Andrzejewski T.M."/>
            <person name="Davidsen T.M."/>
            <person name="Wayne K.J."/>
            <person name="Tettelin H."/>
            <person name="Glass J.I."/>
            <person name="Rusch D."/>
            <person name="Podicherti R."/>
            <person name="Tsui H.-C.T."/>
            <person name="Winkler M.E."/>
        </authorList>
    </citation>
    <scope>NUCLEOTIDE SEQUENCE</scope>
</reference>
<name>A0A383F825_9ZZZZ</name>
<dbReference type="EMBL" id="UINC01232025">
    <property type="protein sequence ID" value="SVE64813.1"/>
    <property type="molecule type" value="Genomic_DNA"/>
</dbReference>